<gene>
    <name evidence="2" type="ORF">PaecuDRAFT_4033</name>
</gene>
<dbReference type="RefSeq" id="WP_006040016.1">
    <property type="nucleotide sequence ID" value="NZ_AEDD01000012.1"/>
</dbReference>
<name>E0IEE2_9BACL</name>
<dbReference type="Proteomes" id="UP000005387">
    <property type="component" value="Unassembled WGS sequence"/>
</dbReference>
<keyword evidence="1" id="KW-1133">Transmembrane helix</keyword>
<keyword evidence="3" id="KW-1185">Reference proteome</keyword>
<keyword evidence="1" id="KW-0472">Membrane</keyword>
<sequence length="209" mass="23199">MHWSMQQWKDYFQGALTDMEREQAEAHLYECDACLERWMAAMAEAQQVMPMPSLSEETAIALTDEIMAGVAELPDYGQAAGYLTSEYEQQDAKDGLFTTTSITKLAGQAKSRRGSESQRYRRDRRRTMVHYAAAVCITFALMSTGVLKGVHAQPPSPPTMEEAAVSGAEGLEAGKASYVERVMKRTVGLLDEWTDRAAGGEHHQNRGEN</sequence>
<evidence type="ECO:0000256" key="1">
    <source>
        <dbReference type="SAM" id="Phobius"/>
    </source>
</evidence>
<protein>
    <submittedName>
        <fullName evidence="2">Uncharacterized protein</fullName>
    </submittedName>
</protein>
<evidence type="ECO:0000313" key="3">
    <source>
        <dbReference type="Proteomes" id="UP000005387"/>
    </source>
</evidence>
<dbReference type="InterPro" id="IPR041916">
    <property type="entry name" value="Anti_sigma_zinc_sf"/>
</dbReference>
<accession>E0IEE2</accession>
<dbReference type="Gene3D" id="1.10.10.1320">
    <property type="entry name" value="Anti-sigma factor, zinc-finger domain"/>
    <property type="match status" value="1"/>
</dbReference>
<dbReference type="EMBL" id="AEDD01000012">
    <property type="protein sequence ID" value="EFM09030.1"/>
    <property type="molecule type" value="Genomic_DNA"/>
</dbReference>
<reference evidence="2 3" key="1">
    <citation type="submission" date="2010-07" db="EMBL/GenBank/DDBJ databases">
        <title>The draft genome of Paenibacillus curdlanolyticus YK9.</title>
        <authorList>
            <consortium name="US DOE Joint Genome Institute (JGI-PGF)"/>
            <person name="Lucas S."/>
            <person name="Copeland A."/>
            <person name="Lapidus A."/>
            <person name="Cheng J.-F."/>
            <person name="Bruce D."/>
            <person name="Goodwin L."/>
            <person name="Pitluck S."/>
            <person name="Land M.L."/>
            <person name="Hauser L."/>
            <person name="Chang Y.-J."/>
            <person name="Jeffries C."/>
            <person name="Anderson I.J."/>
            <person name="Johnson E."/>
            <person name="Loganathan U."/>
            <person name="Mulhopadhyay B."/>
            <person name="Kyrpides N."/>
            <person name="Woyke T.J."/>
        </authorList>
    </citation>
    <scope>NUCLEOTIDE SEQUENCE [LARGE SCALE GENOMIC DNA]</scope>
    <source>
        <strain evidence="2 3">YK9</strain>
    </source>
</reference>
<evidence type="ECO:0000313" key="2">
    <source>
        <dbReference type="EMBL" id="EFM09030.1"/>
    </source>
</evidence>
<feature type="transmembrane region" description="Helical" evidence="1">
    <location>
        <begin position="128"/>
        <end position="147"/>
    </location>
</feature>
<organism evidence="2 3">
    <name type="scientific">Paenibacillus curdlanolyticus YK9</name>
    <dbReference type="NCBI Taxonomy" id="717606"/>
    <lineage>
        <taxon>Bacteria</taxon>
        <taxon>Bacillati</taxon>
        <taxon>Bacillota</taxon>
        <taxon>Bacilli</taxon>
        <taxon>Bacillales</taxon>
        <taxon>Paenibacillaceae</taxon>
        <taxon>Paenibacillus</taxon>
    </lineage>
</organism>
<dbReference type="AlphaFoldDB" id="E0IEE2"/>
<proteinExistence type="predicted"/>
<dbReference type="STRING" id="717606.PaecuDRAFT_4033"/>
<dbReference type="OrthoDB" id="1955013at2"/>
<keyword evidence="1" id="KW-0812">Transmembrane</keyword>